<feature type="domain" description="Cadherin" evidence="16">
    <location>
        <begin position="26"/>
        <end position="140"/>
    </location>
</feature>
<evidence type="ECO:0000256" key="4">
    <source>
        <dbReference type="ARBA" id="ARBA00022729"/>
    </source>
</evidence>
<dbReference type="InterPro" id="IPR002126">
    <property type="entry name" value="Cadherin-like_dom"/>
</dbReference>
<accession>A0AAD9KF35</accession>
<feature type="domain" description="Cadherin" evidence="16">
    <location>
        <begin position="680"/>
        <end position="785"/>
    </location>
</feature>
<dbReference type="Proteomes" id="UP001208570">
    <property type="component" value="Unassembled WGS sequence"/>
</dbReference>
<feature type="domain" description="Cadherin" evidence="16">
    <location>
        <begin position="141"/>
        <end position="250"/>
    </location>
</feature>
<dbReference type="PANTHER" id="PTHR24028">
    <property type="entry name" value="CADHERIN-87A"/>
    <property type="match status" value="1"/>
</dbReference>
<evidence type="ECO:0000256" key="3">
    <source>
        <dbReference type="ARBA" id="ARBA00022692"/>
    </source>
</evidence>
<evidence type="ECO:0000256" key="1">
    <source>
        <dbReference type="ARBA" id="ARBA00004251"/>
    </source>
</evidence>
<feature type="domain" description="Cadherin" evidence="16">
    <location>
        <begin position="363"/>
        <end position="466"/>
    </location>
</feature>
<evidence type="ECO:0000259" key="16">
    <source>
        <dbReference type="PROSITE" id="PS50268"/>
    </source>
</evidence>
<gene>
    <name evidence="17" type="ORF">LSH36_3g33065</name>
</gene>
<keyword evidence="3 14" id="KW-0812">Transmembrane</keyword>
<dbReference type="InterPro" id="IPR015919">
    <property type="entry name" value="Cadherin-like_sf"/>
</dbReference>
<evidence type="ECO:0000256" key="15">
    <source>
        <dbReference type="SAM" id="SignalP"/>
    </source>
</evidence>
<dbReference type="GO" id="GO:0007156">
    <property type="term" value="P:homophilic cell adhesion via plasma membrane adhesion molecules"/>
    <property type="evidence" value="ECO:0007669"/>
    <property type="project" value="InterPro"/>
</dbReference>
<evidence type="ECO:0000256" key="13">
    <source>
        <dbReference type="SAM" id="MobiDB-lite"/>
    </source>
</evidence>
<evidence type="ECO:0000256" key="10">
    <source>
        <dbReference type="ARBA" id="ARBA00023180"/>
    </source>
</evidence>
<dbReference type="InterPro" id="IPR013164">
    <property type="entry name" value="Cadherin_N"/>
</dbReference>
<protein>
    <recommendedName>
        <fullName evidence="11">Protocadherin-20</fullName>
    </recommendedName>
</protein>
<evidence type="ECO:0000256" key="6">
    <source>
        <dbReference type="ARBA" id="ARBA00022837"/>
    </source>
</evidence>
<dbReference type="Pfam" id="PF08266">
    <property type="entry name" value="Cadherin_2"/>
    <property type="match status" value="1"/>
</dbReference>
<feature type="domain" description="Cadherin" evidence="16">
    <location>
        <begin position="251"/>
        <end position="358"/>
    </location>
</feature>
<feature type="domain" description="Cadherin" evidence="16">
    <location>
        <begin position="571"/>
        <end position="676"/>
    </location>
</feature>
<keyword evidence="4 15" id="KW-0732">Signal</keyword>
<evidence type="ECO:0000256" key="8">
    <source>
        <dbReference type="ARBA" id="ARBA00022989"/>
    </source>
</evidence>
<evidence type="ECO:0000313" key="18">
    <source>
        <dbReference type="Proteomes" id="UP001208570"/>
    </source>
</evidence>
<sequence>MELTAFVYFLLVMVTVCLGHARRHAASTFEEFYVQEELPVGTIICNLVTQAGLDQDYDRATLAKLRFQFLTQPSLDKEYFSINEQTGIIRTTNVLDRDTLCPGKDECIIKFDIAIQPNEYFQIIKIQVIIFDINDNTPTFPQKTLSLDISESAVPGTSFVIPAANDPDSGRNTIQEYELVPISGKFDLQVRNTADGATDLRLVLREKLDRERMDHDKVYIMAYDGANPPKTGSIAVDISVIDANDNDPKFENSTYEVNVMENLPIGTTILRVRARDPDAGNNGRIVYQFSKHTQQEYGKMFGINTETGEIYVRGTLDYESRYIYLLSLIAHDKGPDSLPSHATAIVRVQDVNDNAPTISVNTLTTNGEAQVMENSKLDTFVAHISVIDSDSDKNGKFTCSIDNEHFVLQKLYLTEYKIVTASVFDREARDEYTVSLVCKDRGVNPQISIVDIKVRIVDANDHTPEFTEEAYHVTIKENNRVGMSILQVNASDLDIGPNGRITYRLNEAAKDVLSIDPDTGMITAKIIFDYEETHSMEFEVVAEDKGDPVRTATVPIYIAILDLDDERPTFTQDSYSFGVFENQAPGTLVGKIEAVDKDSEPFDQFRFYLDPNSVSSDLFRMDPVHGAIYTTKALDREAQQVHYVIAVVTPLDDPTYSSTASITVYVADKNDNPPMFDFPTPYNYTVEVSSKAPRRYVVTRLRAHDKDKSTNARLTYSVSEGNDENSFIVDAISGAISINTDLSELPDNKVYHLKVMVHDGGDPQLSDSADLRIIVRKNLAFSPHNAKSFLSERNLTIVLAFALATIFVAIIIIIAIVIIIRRSKSVRQAAEGQPKEKQHMLAPVPSDERTEHMDTTKTVSNNYVSIDEIDHRAKKDMVINNHANNHYGATLGRRGESPAEFKRLTREVGK</sequence>
<keyword evidence="5" id="KW-0677">Repeat</keyword>
<evidence type="ECO:0000256" key="9">
    <source>
        <dbReference type="ARBA" id="ARBA00023136"/>
    </source>
</evidence>
<keyword evidence="10" id="KW-0325">Glycoprotein</keyword>
<dbReference type="EMBL" id="JAODUP010000003">
    <property type="protein sequence ID" value="KAK2170448.1"/>
    <property type="molecule type" value="Genomic_DNA"/>
</dbReference>
<comment type="subcellular location">
    <subcellularLocation>
        <location evidence="1">Cell membrane</location>
        <topology evidence="1">Single-pass type I membrane protein</topology>
    </subcellularLocation>
</comment>
<feature type="signal peptide" evidence="15">
    <location>
        <begin position="1"/>
        <end position="21"/>
    </location>
</feature>
<dbReference type="FunFam" id="2.60.40.60:FF:000002">
    <property type="entry name" value="Protocadherin alpha 2"/>
    <property type="match status" value="1"/>
</dbReference>
<evidence type="ECO:0000256" key="11">
    <source>
        <dbReference type="ARBA" id="ARBA00072296"/>
    </source>
</evidence>
<dbReference type="PANTHER" id="PTHR24028:SF146">
    <property type="entry name" value="CADHERIN 96CB, ISOFORM D-RELATED"/>
    <property type="match status" value="1"/>
</dbReference>
<keyword evidence="18" id="KW-1185">Reference proteome</keyword>
<evidence type="ECO:0000256" key="12">
    <source>
        <dbReference type="PROSITE-ProRule" id="PRU00043"/>
    </source>
</evidence>
<dbReference type="FunFam" id="2.60.40.60:FF:000005">
    <property type="entry name" value="Protocadherin 9"/>
    <property type="match status" value="1"/>
</dbReference>
<comment type="caution">
    <text evidence="17">The sequence shown here is derived from an EMBL/GenBank/DDBJ whole genome shotgun (WGS) entry which is preliminary data.</text>
</comment>
<keyword evidence="2" id="KW-1003">Cell membrane</keyword>
<dbReference type="GO" id="GO:0005886">
    <property type="term" value="C:plasma membrane"/>
    <property type="evidence" value="ECO:0007669"/>
    <property type="project" value="UniProtKB-SubCell"/>
</dbReference>
<dbReference type="FunFam" id="2.60.40.60:FF:000020">
    <property type="entry name" value="Dachsous cadherin-related 1b"/>
    <property type="match status" value="1"/>
</dbReference>
<feature type="transmembrane region" description="Helical" evidence="14">
    <location>
        <begin position="797"/>
        <end position="820"/>
    </location>
</feature>
<dbReference type="FunFam" id="2.60.40.60:FF:000127">
    <property type="entry name" value="Protocadherin beta 1"/>
    <property type="match status" value="1"/>
</dbReference>
<keyword evidence="8 14" id="KW-1133">Transmembrane helix</keyword>
<dbReference type="GO" id="GO:0005509">
    <property type="term" value="F:calcium ion binding"/>
    <property type="evidence" value="ECO:0007669"/>
    <property type="project" value="UniProtKB-UniRule"/>
</dbReference>
<feature type="domain" description="Cadherin" evidence="16">
    <location>
        <begin position="467"/>
        <end position="570"/>
    </location>
</feature>
<dbReference type="SMART" id="SM00112">
    <property type="entry name" value="CA"/>
    <property type="match status" value="7"/>
</dbReference>
<dbReference type="Gene3D" id="2.60.40.60">
    <property type="entry name" value="Cadherins"/>
    <property type="match status" value="7"/>
</dbReference>
<feature type="chain" id="PRO_5042128021" description="Protocadherin-20" evidence="15">
    <location>
        <begin position="22"/>
        <end position="910"/>
    </location>
</feature>
<dbReference type="SUPFAM" id="SSF49313">
    <property type="entry name" value="Cadherin-like"/>
    <property type="match status" value="7"/>
</dbReference>
<evidence type="ECO:0000256" key="7">
    <source>
        <dbReference type="ARBA" id="ARBA00022889"/>
    </source>
</evidence>
<dbReference type="InterPro" id="IPR050174">
    <property type="entry name" value="Protocadherin/Cadherin-CA"/>
</dbReference>
<reference evidence="17" key="1">
    <citation type="journal article" date="2023" name="Mol. Biol. Evol.">
        <title>Third-Generation Sequencing Reveals the Adaptive Role of the Epigenome in Three Deep-Sea Polychaetes.</title>
        <authorList>
            <person name="Perez M."/>
            <person name="Aroh O."/>
            <person name="Sun Y."/>
            <person name="Lan Y."/>
            <person name="Juniper S.K."/>
            <person name="Young C.R."/>
            <person name="Angers B."/>
            <person name="Qian P.Y."/>
        </authorList>
    </citation>
    <scope>NUCLEOTIDE SEQUENCE</scope>
    <source>
        <strain evidence="17">P08H-3</strain>
    </source>
</reference>
<keyword evidence="9 14" id="KW-0472">Membrane</keyword>
<dbReference type="PRINTS" id="PR00205">
    <property type="entry name" value="CADHERIN"/>
</dbReference>
<dbReference type="Pfam" id="PF00028">
    <property type="entry name" value="Cadherin"/>
    <property type="match status" value="6"/>
</dbReference>
<dbReference type="AlphaFoldDB" id="A0AAD9KF35"/>
<evidence type="ECO:0000256" key="14">
    <source>
        <dbReference type="SAM" id="Phobius"/>
    </source>
</evidence>
<dbReference type="PROSITE" id="PS50268">
    <property type="entry name" value="CADHERIN_2"/>
    <property type="match status" value="7"/>
</dbReference>
<evidence type="ECO:0000313" key="17">
    <source>
        <dbReference type="EMBL" id="KAK2170448.1"/>
    </source>
</evidence>
<evidence type="ECO:0000256" key="5">
    <source>
        <dbReference type="ARBA" id="ARBA00022737"/>
    </source>
</evidence>
<organism evidence="17 18">
    <name type="scientific">Paralvinella palmiformis</name>
    <dbReference type="NCBI Taxonomy" id="53620"/>
    <lineage>
        <taxon>Eukaryota</taxon>
        <taxon>Metazoa</taxon>
        <taxon>Spiralia</taxon>
        <taxon>Lophotrochozoa</taxon>
        <taxon>Annelida</taxon>
        <taxon>Polychaeta</taxon>
        <taxon>Sedentaria</taxon>
        <taxon>Canalipalpata</taxon>
        <taxon>Terebellida</taxon>
        <taxon>Terebelliformia</taxon>
        <taxon>Alvinellidae</taxon>
        <taxon>Paralvinella</taxon>
    </lineage>
</organism>
<proteinExistence type="predicted"/>
<dbReference type="CDD" id="cd11304">
    <property type="entry name" value="Cadherin_repeat"/>
    <property type="match status" value="7"/>
</dbReference>
<name>A0AAD9KF35_9ANNE</name>
<evidence type="ECO:0000256" key="2">
    <source>
        <dbReference type="ARBA" id="ARBA00022475"/>
    </source>
</evidence>
<dbReference type="InterPro" id="IPR020894">
    <property type="entry name" value="Cadherin_CS"/>
</dbReference>
<dbReference type="PROSITE" id="PS00232">
    <property type="entry name" value="CADHERIN_1"/>
    <property type="match status" value="4"/>
</dbReference>
<keyword evidence="7" id="KW-0130">Cell adhesion</keyword>
<feature type="region of interest" description="Disordered" evidence="13">
    <location>
        <begin position="829"/>
        <end position="853"/>
    </location>
</feature>
<keyword evidence="6 12" id="KW-0106">Calcium</keyword>
<dbReference type="FunFam" id="2.60.40.60:FF:000007">
    <property type="entry name" value="Protocadherin alpha 2"/>
    <property type="match status" value="1"/>
</dbReference>